<dbReference type="InterPro" id="IPR027417">
    <property type="entry name" value="P-loop_NTPase"/>
</dbReference>
<protein>
    <submittedName>
        <fullName evidence="1">Uncharacterized protein</fullName>
    </submittedName>
</protein>
<name>A0A6J8EIN6_MYTCO</name>
<accession>A0A6J8EIN6</accession>
<evidence type="ECO:0000313" key="1">
    <source>
        <dbReference type="EMBL" id="CAC5420350.1"/>
    </source>
</evidence>
<keyword evidence="2" id="KW-1185">Reference proteome</keyword>
<dbReference type="OrthoDB" id="6149245at2759"/>
<dbReference type="EMBL" id="CACVKT020009101">
    <property type="protein sequence ID" value="CAC5420350.1"/>
    <property type="molecule type" value="Genomic_DNA"/>
</dbReference>
<dbReference type="SUPFAM" id="SSF52540">
    <property type="entry name" value="P-loop containing nucleoside triphosphate hydrolases"/>
    <property type="match status" value="1"/>
</dbReference>
<organism evidence="1 2">
    <name type="scientific">Mytilus coruscus</name>
    <name type="common">Sea mussel</name>
    <dbReference type="NCBI Taxonomy" id="42192"/>
    <lineage>
        <taxon>Eukaryota</taxon>
        <taxon>Metazoa</taxon>
        <taxon>Spiralia</taxon>
        <taxon>Lophotrochozoa</taxon>
        <taxon>Mollusca</taxon>
        <taxon>Bivalvia</taxon>
        <taxon>Autobranchia</taxon>
        <taxon>Pteriomorphia</taxon>
        <taxon>Mytilida</taxon>
        <taxon>Mytiloidea</taxon>
        <taxon>Mytilidae</taxon>
        <taxon>Mytilinae</taxon>
        <taxon>Mytilus</taxon>
    </lineage>
</organism>
<dbReference type="Proteomes" id="UP000507470">
    <property type="component" value="Unassembled WGS sequence"/>
</dbReference>
<proteinExistence type="predicted"/>
<gene>
    <name evidence="1" type="ORF">MCOR_52575</name>
</gene>
<dbReference type="AlphaFoldDB" id="A0A6J8EIN6"/>
<evidence type="ECO:0000313" key="2">
    <source>
        <dbReference type="Proteomes" id="UP000507470"/>
    </source>
</evidence>
<sequence>MDERFATQTNKKIFNGFLRNKTPIDVSEAQDLRTEEDNKTKRAIQELIKVSSYRCYNKNHRTIQAEEIDYLILFTFQCYGLGLPAEIRGFDKGSAKVFTHLLEEESYPHFESRVMLAGEQGTGKTTIARYLIGKGPTRMRKSTDGIGLYTGLSYIDRETEEWLDGKQVISALRELTDYAVVIGDTVIFLKALLQRSPYPDLLN</sequence>
<reference evidence="1 2" key="1">
    <citation type="submission" date="2020-06" db="EMBL/GenBank/DDBJ databases">
        <authorList>
            <person name="Li R."/>
            <person name="Bekaert M."/>
        </authorList>
    </citation>
    <scope>NUCLEOTIDE SEQUENCE [LARGE SCALE GENOMIC DNA]</scope>
    <source>
        <strain evidence="2">wild</strain>
    </source>
</reference>